<organism evidence="4">
    <name type="scientific">Glycine soja</name>
    <name type="common">Wild soybean</name>
    <dbReference type="NCBI Taxonomy" id="3848"/>
    <lineage>
        <taxon>Eukaryota</taxon>
        <taxon>Viridiplantae</taxon>
        <taxon>Streptophyta</taxon>
        <taxon>Embryophyta</taxon>
        <taxon>Tracheophyta</taxon>
        <taxon>Spermatophyta</taxon>
        <taxon>Magnoliopsida</taxon>
        <taxon>eudicotyledons</taxon>
        <taxon>Gunneridae</taxon>
        <taxon>Pentapetalae</taxon>
        <taxon>rosids</taxon>
        <taxon>fabids</taxon>
        <taxon>Fabales</taxon>
        <taxon>Fabaceae</taxon>
        <taxon>Papilionoideae</taxon>
        <taxon>50 kb inversion clade</taxon>
        <taxon>NPAAA clade</taxon>
        <taxon>indigoferoid/millettioid clade</taxon>
        <taxon>Phaseoleae</taxon>
        <taxon>Glycine</taxon>
        <taxon>Glycine subgen. Soja</taxon>
    </lineage>
</organism>
<dbReference type="SUPFAM" id="SSF57850">
    <property type="entry name" value="RING/U-box"/>
    <property type="match status" value="1"/>
</dbReference>
<evidence type="ECO:0000259" key="3">
    <source>
        <dbReference type="SMART" id="SM00504"/>
    </source>
</evidence>
<dbReference type="Pfam" id="PF04564">
    <property type="entry name" value="U-box"/>
    <property type="match status" value="1"/>
</dbReference>
<dbReference type="GO" id="GO:0016567">
    <property type="term" value="P:protein ubiquitination"/>
    <property type="evidence" value="ECO:0007669"/>
    <property type="project" value="UniProtKB-UniPathway"/>
</dbReference>
<comment type="pathway">
    <text evidence="1">Protein modification; protein ubiquitination.</text>
</comment>
<evidence type="ECO:0000256" key="2">
    <source>
        <dbReference type="ARBA" id="ARBA00022679"/>
    </source>
</evidence>
<dbReference type="AlphaFoldDB" id="A0A0B2RI77"/>
<dbReference type="PANTHER" id="PTHR45958:SF14">
    <property type="entry name" value="RING-TYPE E3 UBIQUITIN TRANSFERASE"/>
    <property type="match status" value="1"/>
</dbReference>
<dbReference type="Proteomes" id="UP000053555">
    <property type="component" value="Unassembled WGS sequence"/>
</dbReference>
<accession>A0A0B2RI77</accession>
<keyword evidence="2" id="KW-0808">Transferase</keyword>
<protein>
    <submittedName>
        <fullName evidence="4">U-box domain-containing protein 44</fullName>
    </submittedName>
</protein>
<reference evidence="4" key="1">
    <citation type="submission" date="2014-07" db="EMBL/GenBank/DDBJ databases">
        <title>Identification of a novel salt tolerance gene in wild soybean by whole-genome sequencing.</title>
        <authorList>
            <person name="Lam H.-M."/>
            <person name="Qi X."/>
            <person name="Li M.-W."/>
            <person name="Liu X."/>
            <person name="Xie M."/>
            <person name="Ni M."/>
            <person name="Xu X."/>
        </authorList>
    </citation>
    <scope>NUCLEOTIDE SEQUENCE [LARGE SCALE GENOMIC DNA]</scope>
    <source>
        <tissue evidence="4">Root</tissue>
    </source>
</reference>
<dbReference type="PANTHER" id="PTHR45958">
    <property type="entry name" value="RING-TYPE E3 UBIQUITIN TRANSFERASE"/>
    <property type="match status" value="1"/>
</dbReference>
<dbReference type="InterPro" id="IPR013083">
    <property type="entry name" value="Znf_RING/FYVE/PHD"/>
</dbReference>
<evidence type="ECO:0000256" key="1">
    <source>
        <dbReference type="ARBA" id="ARBA00004906"/>
    </source>
</evidence>
<evidence type="ECO:0000313" key="4">
    <source>
        <dbReference type="EMBL" id="KHN34266.1"/>
    </source>
</evidence>
<dbReference type="InterPro" id="IPR052608">
    <property type="entry name" value="U-box_domain_protein"/>
</dbReference>
<dbReference type="Gene3D" id="3.30.40.10">
    <property type="entry name" value="Zinc/RING finger domain, C3HC4 (zinc finger)"/>
    <property type="match status" value="1"/>
</dbReference>
<dbReference type="GO" id="GO:0004842">
    <property type="term" value="F:ubiquitin-protein transferase activity"/>
    <property type="evidence" value="ECO:0007669"/>
    <property type="project" value="InterPro"/>
</dbReference>
<dbReference type="SMART" id="SM00504">
    <property type="entry name" value="Ubox"/>
    <property type="match status" value="1"/>
</dbReference>
<dbReference type="UniPathway" id="UPA00143"/>
<proteinExistence type="predicted"/>
<sequence>MDLARALGFDPGDRAEFCNQVKLFKGHPFRSHSLLERRFPLPLTKEVMKDPMVVLESSQVYERTTIDYWFEQCIQDGRDPTCLVTSRVLKSLELKPNIGLAGEIEEWVGRVVEYQIKSIVQYLSEEPLSVDHVEHALDPVYKVS</sequence>
<feature type="domain" description="U-box" evidence="3">
    <location>
        <begin position="38"/>
        <end position="107"/>
    </location>
</feature>
<dbReference type="EMBL" id="KN649079">
    <property type="protein sequence ID" value="KHN34266.1"/>
    <property type="molecule type" value="Genomic_DNA"/>
</dbReference>
<gene>
    <name evidence="4" type="ORF">glysoja_037220</name>
</gene>
<name>A0A0B2RI77_GLYSO</name>
<dbReference type="InterPro" id="IPR003613">
    <property type="entry name" value="Ubox_domain"/>
</dbReference>